<dbReference type="Gene3D" id="1.10.10.10">
    <property type="entry name" value="Winged helix-like DNA-binding domain superfamily/Winged helix DNA-binding domain"/>
    <property type="match status" value="1"/>
</dbReference>
<name>A0A373FHU9_COMTE</name>
<evidence type="ECO:0000256" key="2">
    <source>
        <dbReference type="ARBA" id="ARBA00023015"/>
    </source>
</evidence>
<dbReference type="GO" id="GO:0005829">
    <property type="term" value="C:cytosol"/>
    <property type="evidence" value="ECO:0007669"/>
    <property type="project" value="TreeGrafter"/>
</dbReference>
<dbReference type="GO" id="GO:0003700">
    <property type="term" value="F:DNA-binding transcription factor activity"/>
    <property type="evidence" value="ECO:0007669"/>
    <property type="project" value="InterPro"/>
</dbReference>
<dbReference type="PANTHER" id="PTHR30419:SF30">
    <property type="entry name" value="LYSR FAMILY TRANSCRIPTIONAL REGULATOR"/>
    <property type="match status" value="1"/>
</dbReference>
<dbReference type="Pfam" id="PF03466">
    <property type="entry name" value="LysR_substrate"/>
    <property type="match status" value="1"/>
</dbReference>
<reference evidence="6 7" key="1">
    <citation type="submission" date="2018-08" db="EMBL/GenBank/DDBJ databases">
        <title>Comamonas testosteroni strain SWCO2.</title>
        <authorList>
            <person name="Jiang N."/>
            <person name="Zhang X.Z."/>
        </authorList>
    </citation>
    <scope>NUCLEOTIDE SEQUENCE [LARGE SCALE GENOMIC DNA]</scope>
    <source>
        <strain evidence="6 7">SWCO2</strain>
    </source>
</reference>
<proteinExistence type="inferred from homology"/>
<dbReference type="GO" id="GO:0003677">
    <property type="term" value="F:DNA binding"/>
    <property type="evidence" value="ECO:0007669"/>
    <property type="project" value="UniProtKB-KW"/>
</dbReference>
<dbReference type="SUPFAM" id="SSF46785">
    <property type="entry name" value="Winged helix' DNA-binding domain"/>
    <property type="match status" value="1"/>
</dbReference>
<dbReference type="InterPro" id="IPR050950">
    <property type="entry name" value="HTH-type_LysR_regulators"/>
</dbReference>
<accession>A0A373FHU9</accession>
<feature type="domain" description="HTH lysR-type" evidence="5">
    <location>
        <begin position="1"/>
        <end position="58"/>
    </location>
</feature>
<gene>
    <name evidence="6" type="ORF">DZC30_14675</name>
</gene>
<dbReference type="InterPro" id="IPR036390">
    <property type="entry name" value="WH_DNA-bd_sf"/>
</dbReference>
<dbReference type="InterPro" id="IPR005119">
    <property type="entry name" value="LysR_subst-bd"/>
</dbReference>
<evidence type="ECO:0000259" key="5">
    <source>
        <dbReference type="PROSITE" id="PS50931"/>
    </source>
</evidence>
<dbReference type="SUPFAM" id="SSF53850">
    <property type="entry name" value="Periplasmic binding protein-like II"/>
    <property type="match status" value="1"/>
</dbReference>
<dbReference type="InterPro" id="IPR036388">
    <property type="entry name" value="WH-like_DNA-bd_sf"/>
</dbReference>
<dbReference type="EMBL" id="QURR01000018">
    <property type="protein sequence ID" value="RGE43716.1"/>
    <property type="molecule type" value="Genomic_DNA"/>
</dbReference>
<keyword evidence="2" id="KW-0805">Transcription regulation</keyword>
<evidence type="ECO:0000256" key="1">
    <source>
        <dbReference type="ARBA" id="ARBA00009437"/>
    </source>
</evidence>
<keyword evidence="3" id="KW-0238">DNA-binding</keyword>
<evidence type="ECO:0000256" key="4">
    <source>
        <dbReference type="ARBA" id="ARBA00023163"/>
    </source>
</evidence>
<dbReference type="CDD" id="cd05466">
    <property type="entry name" value="PBP2_LTTR_substrate"/>
    <property type="match status" value="1"/>
</dbReference>
<evidence type="ECO:0000313" key="6">
    <source>
        <dbReference type="EMBL" id="RGE43716.1"/>
    </source>
</evidence>
<dbReference type="Gene3D" id="3.40.190.290">
    <property type="match status" value="1"/>
</dbReference>
<dbReference type="OrthoDB" id="8673707at2"/>
<dbReference type="AlphaFoldDB" id="A0A373FHU9"/>
<protein>
    <submittedName>
        <fullName evidence="6">LysR family transcriptional regulator</fullName>
    </submittedName>
</protein>
<evidence type="ECO:0000256" key="3">
    <source>
        <dbReference type="ARBA" id="ARBA00023125"/>
    </source>
</evidence>
<comment type="similarity">
    <text evidence="1">Belongs to the LysR transcriptional regulatory family.</text>
</comment>
<dbReference type="Proteomes" id="UP000261948">
    <property type="component" value="Unassembled WGS sequence"/>
</dbReference>
<dbReference type="Pfam" id="PF00126">
    <property type="entry name" value="HTH_1"/>
    <property type="match status" value="1"/>
</dbReference>
<dbReference type="PANTHER" id="PTHR30419">
    <property type="entry name" value="HTH-TYPE TRANSCRIPTIONAL REGULATOR YBHD"/>
    <property type="match status" value="1"/>
</dbReference>
<comment type="caution">
    <text evidence="6">The sequence shown here is derived from an EMBL/GenBank/DDBJ whole genome shotgun (WGS) entry which is preliminary data.</text>
</comment>
<dbReference type="InterPro" id="IPR000847">
    <property type="entry name" value="LysR_HTH_N"/>
</dbReference>
<dbReference type="PROSITE" id="PS50931">
    <property type="entry name" value="HTH_LYSR"/>
    <property type="match status" value="1"/>
</dbReference>
<dbReference type="PRINTS" id="PR00039">
    <property type="entry name" value="HTHLYSR"/>
</dbReference>
<keyword evidence="7" id="KW-1185">Reference proteome</keyword>
<evidence type="ECO:0000313" key="7">
    <source>
        <dbReference type="Proteomes" id="UP000261948"/>
    </source>
</evidence>
<organism evidence="6 7">
    <name type="scientific">Comamonas testosteroni</name>
    <name type="common">Pseudomonas testosteroni</name>
    <dbReference type="NCBI Taxonomy" id="285"/>
    <lineage>
        <taxon>Bacteria</taxon>
        <taxon>Pseudomonadati</taxon>
        <taxon>Pseudomonadota</taxon>
        <taxon>Betaproteobacteria</taxon>
        <taxon>Burkholderiales</taxon>
        <taxon>Comamonadaceae</taxon>
        <taxon>Comamonas</taxon>
    </lineage>
</organism>
<sequence>MDIRRLQHLVTLADKANYARAAEQLHLSQPALTRSVQAAEQEFGVRLFDRGAGEVRPTAAGLFVLERARQLVQQSRNLQRDMQLYRERLMGDTACGFGPFPTQFLLAPLLQRARNQYPQVHVRAIMGNWQQLLQRLKDEEIEFFVAETRELPVSGDWVIRPLPPQRGGLYVRSGHPLLQQAGTRFTLPQLHAYGLAAVRLPQTVREALCAQLQLGHERELLAVECDDVHSLIALTLQTDTVLAAIEPSVRHLLQGSQLQQVHARDVPSMTSHYGVVWQRGRSLSPMAEWLVQQVSELAVPA</sequence>
<keyword evidence="4" id="KW-0804">Transcription</keyword>